<dbReference type="OrthoDB" id="3364966at2759"/>
<comment type="similarity">
    <text evidence="6">Belongs to the TMEM41 family.</text>
</comment>
<feature type="transmembrane region" description="Helical" evidence="7">
    <location>
        <begin position="6"/>
        <end position="26"/>
    </location>
</feature>
<feature type="transmembrane region" description="Helical" evidence="7">
    <location>
        <begin position="69"/>
        <end position="87"/>
    </location>
</feature>
<feature type="transmembrane region" description="Helical" evidence="7">
    <location>
        <begin position="185"/>
        <end position="203"/>
    </location>
</feature>
<evidence type="ECO:0000313" key="10">
    <source>
        <dbReference type="Proteomes" id="UP000230750"/>
    </source>
</evidence>
<gene>
    <name evidence="9" type="ORF">BSL78_28258</name>
</gene>
<dbReference type="Proteomes" id="UP000230750">
    <property type="component" value="Unassembled WGS sequence"/>
</dbReference>
<keyword evidence="5 7" id="KW-0472">Membrane</keyword>
<evidence type="ECO:0000256" key="5">
    <source>
        <dbReference type="ARBA" id="ARBA00023136"/>
    </source>
</evidence>
<organism evidence="9 10">
    <name type="scientific">Stichopus japonicus</name>
    <name type="common">Sea cucumber</name>
    <dbReference type="NCBI Taxonomy" id="307972"/>
    <lineage>
        <taxon>Eukaryota</taxon>
        <taxon>Metazoa</taxon>
        <taxon>Echinodermata</taxon>
        <taxon>Eleutherozoa</taxon>
        <taxon>Echinozoa</taxon>
        <taxon>Holothuroidea</taxon>
        <taxon>Aspidochirotacea</taxon>
        <taxon>Aspidochirotida</taxon>
        <taxon>Stichopodidae</taxon>
        <taxon>Apostichopus</taxon>
    </lineage>
</organism>
<keyword evidence="3" id="KW-0732">Signal</keyword>
<keyword evidence="4 7" id="KW-1133">Transmembrane helix</keyword>
<feature type="transmembrane region" description="Helical" evidence="7">
    <location>
        <begin position="107"/>
        <end position="134"/>
    </location>
</feature>
<dbReference type="PANTHER" id="PTHR43220">
    <property type="match status" value="1"/>
</dbReference>
<evidence type="ECO:0000313" key="9">
    <source>
        <dbReference type="EMBL" id="PIK34918.1"/>
    </source>
</evidence>
<keyword evidence="2 7" id="KW-0812">Transmembrane</keyword>
<keyword evidence="10" id="KW-1185">Reference proteome</keyword>
<evidence type="ECO:0000256" key="3">
    <source>
        <dbReference type="ARBA" id="ARBA00022729"/>
    </source>
</evidence>
<dbReference type="Pfam" id="PF09335">
    <property type="entry name" value="VTT_dom"/>
    <property type="match status" value="1"/>
</dbReference>
<feature type="transmembrane region" description="Helical" evidence="7">
    <location>
        <begin position="155"/>
        <end position="173"/>
    </location>
</feature>
<evidence type="ECO:0000259" key="8">
    <source>
        <dbReference type="Pfam" id="PF09335"/>
    </source>
</evidence>
<accession>A0A2G8JGT2</accession>
<evidence type="ECO:0000256" key="1">
    <source>
        <dbReference type="ARBA" id="ARBA00004141"/>
    </source>
</evidence>
<evidence type="ECO:0000256" key="4">
    <source>
        <dbReference type="ARBA" id="ARBA00022989"/>
    </source>
</evidence>
<feature type="domain" description="VTT" evidence="8">
    <location>
        <begin position="88"/>
        <end position="208"/>
    </location>
</feature>
<protein>
    <submittedName>
        <fullName evidence="9">Putative transmembrane protein</fullName>
    </submittedName>
</protein>
<comment type="caution">
    <text evidence="9">The sequence shown here is derived from an EMBL/GenBank/DDBJ whole genome shotgun (WGS) entry which is preliminary data.</text>
</comment>
<dbReference type="STRING" id="307972.A0A2G8JGT2"/>
<sequence>MSPLMSVVAIAVSLGAATAWLYLLAANLPSLPSTEKDEPDSGMELHFPKDLEDLSDMAEMMKRYKSDHFGYITLLFCSAYLYKQTFAIPGSVFMNLLGGAIFGIWQAFPLCCVLSAVGASFCFCLSKFFGKVLIMKYFADKLEPFQKMVQENLESLFFFLLSIRIFPMTPNWFINMASPILDVPLIQFFFSVLIGLMPYNFVCVQTGSILSEITSVKDVMTTSVMVKFGLVAVAMLLPGLLAKYLKQSRSKCS</sequence>
<proteinExistence type="inferred from homology"/>
<dbReference type="EMBL" id="MRZV01002040">
    <property type="protein sequence ID" value="PIK34918.1"/>
    <property type="molecule type" value="Genomic_DNA"/>
</dbReference>
<dbReference type="AlphaFoldDB" id="A0A2G8JGT2"/>
<evidence type="ECO:0000256" key="7">
    <source>
        <dbReference type="SAM" id="Phobius"/>
    </source>
</evidence>
<dbReference type="PANTHER" id="PTHR43220:SF21">
    <property type="entry name" value="TRANSMEMBRANE PROTEIN 41A"/>
    <property type="match status" value="1"/>
</dbReference>
<comment type="subcellular location">
    <subcellularLocation>
        <location evidence="1">Membrane</location>
        <topology evidence="1">Multi-pass membrane protein</topology>
    </subcellularLocation>
</comment>
<evidence type="ECO:0000256" key="2">
    <source>
        <dbReference type="ARBA" id="ARBA00022692"/>
    </source>
</evidence>
<name>A0A2G8JGT2_STIJA</name>
<dbReference type="InterPro" id="IPR045014">
    <property type="entry name" value="TM41A/B"/>
</dbReference>
<dbReference type="GO" id="GO:0016020">
    <property type="term" value="C:membrane"/>
    <property type="evidence" value="ECO:0007669"/>
    <property type="project" value="UniProtKB-SubCell"/>
</dbReference>
<dbReference type="InterPro" id="IPR032816">
    <property type="entry name" value="VTT_dom"/>
</dbReference>
<feature type="transmembrane region" description="Helical" evidence="7">
    <location>
        <begin position="224"/>
        <end position="245"/>
    </location>
</feature>
<reference evidence="9 10" key="1">
    <citation type="journal article" date="2017" name="PLoS Biol.">
        <title>The sea cucumber genome provides insights into morphological evolution and visceral regeneration.</title>
        <authorList>
            <person name="Zhang X."/>
            <person name="Sun L."/>
            <person name="Yuan J."/>
            <person name="Sun Y."/>
            <person name="Gao Y."/>
            <person name="Zhang L."/>
            <person name="Li S."/>
            <person name="Dai H."/>
            <person name="Hamel J.F."/>
            <person name="Liu C."/>
            <person name="Yu Y."/>
            <person name="Liu S."/>
            <person name="Lin W."/>
            <person name="Guo K."/>
            <person name="Jin S."/>
            <person name="Xu P."/>
            <person name="Storey K.B."/>
            <person name="Huan P."/>
            <person name="Zhang T."/>
            <person name="Zhou Y."/>
            <person name="Zhang J."/>
            <person name="Lin C."/>
            <person name="Li X."/>
            <person name="Xing L."/>
            <person name="Huo D."/>
            <person name="Sun M."/>
            <person name="Wang L."/>
            <person name="Mercier A."/>
            <person name="Li F."/>
            <person name="Yang H."/>
            <person name="Xiang J."/>
        </authorList>
    </citation>
    <scope>NUCLEOTIDE SEQUENCE [LARGE SCALE GENOMIC DNA]</scope>
    <source>
        <strain evidence="9">Shaxun</strain>
        <tissue evidence="9">Muscle</tissue>
    </source>
</reference>
<evidence type="ECO:0000256" key="6">
    <source>
        <dbReference type="ARBA" id="ARBA00025797"/>
    </source>
</evidence>